<dbReference type="NCBIfam" id="TIGR00237">
    <property type="entry name" value="xseA"/>
    <property type="match status" value="1"/>
</dbReference>
<dbReference type="GO" id="GO:0003676">
    <property type="term" value="F:nucleic acid binding"/>
    <property type="evidence" value="ECO:0007669"/>
    <property type="project" value="InterPro"/>
</dbReference>
<dbReference type="PANTHER" id="PTHR30008">
    <property type="entry name" value="EXODEOXYRIBONUCLEASE 7 LARGE SUBUNIT"/>
    <property type="match status" value="1"/>
</dbReference>
<reference evidence="10" key="1">
    <citation type="journal article" date="2021" name="PeerJ">
        <title>Extensive microbial diversity within the chicken gut microbiome revealed by metagenomics and culture.</title>
        <authorList>
            <person name="Gilroy R."/>
            <person name="Ravi A."/>
            <person name="Getino M."/>
            <person name="Pursley I."/>
            <person name="Horton D.L."/>
            <person name="Alikhan N.F."/>
            <person name="Baker D."/>
            <person name="Gharbi K."/>
            <person name="Hall N."/>
            <person name="Watson M."/>
            <person name="Adriaenssens E.M."/>
            <person name="Foster-Nyarko E."/>
            <person name="Jarju S."/>
            <person name="Secka A."/>
            <person name="Antonio M."/>
            <person name="Oren A."/>
            <person name="Chaudhuri R.R."/>
            <person name="La Ragione R."/>
            <person name="Hildebrand F."/>
            <person name="Pallen M.J."/>
        </authorList>
    </citation>
    <scope>NUCLEOTIDE SEQUENCE</scope>
    <source>
        <strain evidence="10">378</strain>
    </source>
</reference>
<keyword evidence="6" id="KW-0175">Coiled coil</keyword>
<keyword evidence="4 5" id="KW-0269">Exonuclease</keyword>
<feature type="compositionally biased region" description="Pro residues" evidence="7">
    <location>
        <begin position="1"/>
        <end position="11"/>
    </location>
</feature>
<dbReference type="EMBL" id="JAHLFE010000167">
    <property type="protein sequence ID" value="MBU3844828.1"/>
    <property type="molecule type" value="Genomic_DNA"/>
</dbReference>
<feature type="domain" description="Exonuclease VII large subunit C-terminal" evidence="8">
    <location>
        <begin position="204"/>
        <end position="478"/>
    </location>
</feature>
<feature type="region of interest" description="Disordered" evidence="7">
    <location>
        <begin position="1"/>
        <end position="36"/>
    </location>
</feature>
<comment type="similarity">
    <text evidence="5">Belongs to the XseA family.</text>
</comment>
<feature type="compositionally biased region" description="Low complexity" evidence="7">
    <location>
        <begin position="642"/>
        <end position="653"/>
    </location>
</feature>
<evidence type="ECO:0000256" key="6">
    <source>
        <dbReference type="SAM" id="Coils"/>
    </source>
</evidence>
<dbReference type="GO" id="GO:0008855">
    <property type="term" value="F:exodeoxyribonuclease VII activity"/>
    <property type="evidence" value="ECO:0007669"/>
    <property type="project" value="UniProtKB-UniRule"/>
</dbReference>
<feature type="region of interest" description="Disordered" evidence="7">
    <location>
        <begin position="620"/>
        <end position="653"/>
    </location>
</feature>
<evidence type="ECO:0000256" key="3">
    <source>
        <dbReference type="ARBA" id="ARBA00022801"/>
    </source>
</evidence>
<evidence type="ECO:0000259" key="8">
    <source>
        <dbReference type="Pfam" id="PF02601"/>
    </source>
</evidence>
<feature type="domain" description="OB-fold nucleic acid binding" evidence="9">
    <location>
        <begin position="90"/>
        <end position="179"/>
    </location>
</feature>
<reference evidence="10" key="2">
    <citation type="submission" date="2021-04" db="EMBL/GenBank/DDBJ databases">
        <authorList>
            <person name="Gilroy R."/>
        </authorList>
    </citation>
    <scope>NUCLEOTIDE SEQUENCE</scope>
    <source>
        <strain evidence="10">378</strain>
    </source>
</reference>
<dbReference type="GO" id="GO:0006308">
    <property type="term" value="P:DNA catabolic process"/>
    <property type="evidence" value="ECO:0007669"/>
    <property type="project" value="UniProtKB-UniRule"/>
</dbReference>
<comment type="caution">
    <text evidence="10">The sequence shown here is derived from an EMBL/GenBank/DDBJ whole genome shotgun (WGS) entry which is preliminary data.</text>
</comment>
<dbReference type="InterPro" id="IPR003753">
    <property type="entry name" value="Exonuc_VII_L"/>
</dbReference>
<dbReference type="AlphaFoldDB" id="A0A948WZI6"/>
<dbReference type="PANTHER" id="PTHR30008:SF0">
    <property type="entry name" value="EXODEOXYRIBONUCLEASE 7 LARGE SUBUNIT"/>
    <property type="match status" value="1"/>
</dbReference>
<accession>A0A948WZI6</accession>
<dbReference type="GO" id="GO:0009318">
    <property type="term" value="C:exodeoxyribonuclease VII complex"/>
    <property type="evidence" value="ECO:0007669"/>
    <property type="project" value="UniProtKB-UniRule"/>
</dbReference>
<keyword evidence="1 5" id="KW-0963">Cytoplasm</keyword>
<feature type="coiled-coil region" evidence="6">
    <location>
        <begin position="449"/>
        <end position="521"/>
    </location>
</feature>
<dbReference type="InterPro" id="IPR025824">
    <property type="entry name" value="OB-fold_nuc-bd_dom"/>
</dbReference>
<dbReference type="GO" id="GO:0005737">
    <property type="term" value="C:cytoplasm"/>
    <property type="evidence" value="ECO:0007669"/>
    <property type="project" value="UniProtKB-SubCell"/>
</dbReference>
<dbReference type="CDD" id="cd04489">
    <property type="entry name" value="ExoVII_LU_OBF"/>
    <property type="match status" value="1"/>
</dbReference>
<feature type="compositionally biased region" description="Polar residues" evidence="7">
    <location>
        <begin position="18"/>
        <end position="36"/>
    </location>
</feature>
<evidence type="ECO:0000256" key="2">
    <source>
        <dbReference type="ARBA" id="ARBA00022722"/>
    </source>
</evidence>
<dbReference type="Pfam" id="PF13742">
    <property type="entry name" value="tRNA_anti_2"/>
    <property type="match status" value="1"/>
</dbReference>
<evidence type="ECO:0000313" key="10">
    <source>
        <dbReference type="EMBL" id="MBU3844828.1"/>
    </source>
</evidence>
<dbReference type="InterPro" id="IPR020579">
    <property type="entry name" value="Exonuc_VII_lsu_C"/>
</dbReference>
<organism evidence="10 11">
    <name type="scientific">Candidatus Anaerobiospirillum pullicola</name>
    <dbReference type="NCBI Taxonomy" id="2838451"/>
    <lineage>
        <taxon>Bacteria</taxon>
        <taxon>Pseudomonadati</taxon>
        <taxon>Pseudomonadota</taxon>
        <taxon>Gammaproteobacteria</taxon>
        <taxon>Aeromonadales</taxon>
        <taxon>Succinivibrionaceae</taxon>
        <taxon>Anaerobiospirillum</taxon>
    </lineage>
</organism>
<evidence type="ECO:0000313" key="11">
    <source>
        <dbReference type="Proteomes" id="UP000733611"/>
    </source>
</evidence>
<comment type="function">
    <text evidence="5">Bidirectionally degrades single-stranded DNA into large acid-insoluble oligonucleotides, which are then degraded further into small acid-soluble oligonucleotides.</text>
</comment>
<evidence type="ECO:0000256" key="4">
    <source>
        <dbReference type="ARBA" id="ARBA00022839"/>
    </source>
</evidence>
<comment type="subcellular location">
    <subcellularLocation>
        <location evidence="5">Cytoplasm</location>
    </subcellularLocation>
</comment>
<dbReference type="Proteomes" id="UP000733611">
    <property type="component" value="Unassembled WGS sequence"/>
</dbReference>
<sequence>MPSYPPYPSPYTPYQRDAASSQQAAHMTNVQDQHNMQEPQNLRAPQNMPAMPAQAQYMAPASNIASALQQPANSTVNPNALVAHEQEAMTVSTFVHSANQFLHNLGPALIKGEISAVTPRNHLYFTLKDKTSSVQCLMFQSKARNLSFKPEIGQQVLVAGFASLYNKNGSFTLQVDRMELAGKGLLMEQLRLLELKLEQEGLFARQRPLPRIIQRVAVVTSLQGMARDDFIYNATTRNPLLEIILFETKVQGAEAPMSICNSLNFVYQHAVAWGIDVIVLTRGGGSFEDLLCFYDENVARMVARSPVPIISAVGHDKNSPICDRAADMRVSTPTAAAIAVTPITREDILSYLHQATSRATNALLSLVDNLSLKYDQLWRSLERSPVLWQLQSRDSAVQALSQRLEQDMQWHLQHARETISNQEKLLLQHAFSDRINAANQRWFNSMSSLERFASRLDSYEQRLSAAEHSLQNVKALETAAQSLAQLQQRLLLGYATLQNRVHTASTTCSNLEQRLQEAMSQHLAQAQRTWQQNYQALQLSYEKHLQPQLQQMQTKEALLYSKLLQLNPLYQLDHGWSLTTLDGKHSVAAADLSEGSEIITLLKGAEVHSTVTQVIPKEHVARDESVAEATTSGDDADDADASAHQTSAASPVE</sequence>
<keyword evidence="2 5" id="KW-0540">Nuclease</keyword>
<gene>
    <name evidence="5 10" type="primary">xseA</name>
    <name evidence="10" type="ORF">H9847_08215</name>
</gene>
<evidence type="ECO:0000259" key="9">
    <source>
        <dbReference type="Pfam" id="PF13742"/>
    </source>
</evidence>
<evidence type="ECO:0000256" key="5">
    <source>
        <dbReference type="HAMAP-Rule" id="MF_00378"/>
    </source>
</evidence>
<dbReference type="Pfam" id="PF02601">
    <property type="entry name" value="Exonuc_VII_L"/>
    <property type="match status" value="1"/>
</dbReference>
<keyword evidence="3 5" id="KW-0378">Hydrolase</keyword>
<comment type="catalytic activity">
    <reaction evidence="5">
        <text>Exonucleolytic cleavage in either 5'- to 3'- or 3'- to 5'-direction to yield nucleoside 5'-phosphates.</text>
        <dbReference type="EC" id="3.1.11.6"/>
    </reaction>
</comment>
<dbReference type="HAMAP" id="MF_00378">
    <property type="entry name" value="Exonuc_7_L"/>
    <property type="match status" value="1"/>
</dbReference>
<protein>
    <recommendedName>
        <fullName evidence="5">Exodeoxyribonuclease 7 large subunit</fullName>
        <ecNumber evidence="5">3.1.11.6</ecNumber>
    </recommendedName>
    <alternativeName>
        <fullName evidence="5">Exodeoxyribonuclease VII large subunit</fullName>
        <shortName evidence="5">Exonuclease VII large subunit</shortName>
    </alternativeName>
</protein>
<proteinExistence type="inferred from homology"/>
<comment type="subunit">
    <text evidence="5">Heterooligomer composed of large and small subunits.</text>
</comment>
<name>A0A948WZI6_9GAMM</name>
<evidence type="ECO:0000256" key="7">
    <source>
        <dbReference type="SAM" id="MobiDB-lite"/>
    </source>
</evidence>
<evidence type="ECO:0000256" key="1">
    <source>
        <dbReference type="ARBA" id="ARBA00022490"/>
    </source>
</evidence>
<dbReference type="EC" id="3.1.11.6" evidence="5"/>